<comment type="caution">
    <text evidence="2">The sequence shown here is derived from an EMBL/GenBank/DDBJ whole genome shotgun (WGS) entry which is preliminary data.</text>
</comment>
<dbReference type="SUPFAM" id="SSF89447">
    <property type="entry name" value="AbrB/MazE/MraZ-like"/>
    <property type="match status" value="1"/>
</dbReference>
<dbReference type="InterPro" id="IPR028366">
    <property type="entry name" value="PhoU"/>
</dbReference>
<dbReference type="GO" id="GO:0030643">
    <property type="term" value="P:intracellular phosphate ion homeostasis"/>
    <property type="evidence" value="ECO:0007669"/>
    <property type="project" value="InterPro"/>
</dbReference>
<dbReference type="Pfam" id="PF01895">
    <property type="entry name" value="PhoU"/>
    <property type="match status" value="1"/>
</dbReference>
<dbReference type="EMBL" id="DTFF01000013">
    <property type="protein sequence ID" value="HGI87068.1"/>
    <property type="molecule type" value="Genomic_DNA"/>
</dbReference>
<dbReference type="Gene3D" id="1.20.58.220">
    <property type="entry name" value="Phosphate transport system protein phou homolog 2, domain 2"/>
    <property type="match status" value="1"/>
</dbReference>
<dbReference type="InterPro" id="IPR038078">
    <property type="entry name" value="PhoU-like_sf"/>
</dbReference>
<dbReference type="SUPFAM" id="SSF109755">
    <property type="entry name" value="PhoU-like"/>
    <property type="match status" value="1"/>
</dbReference>
<dbReference type="PANTHER" id="PTHR42930">
    <property type="entry name" value="PHOSPHATE-SPECIFIC TRANSPORT SYSTEM ACCESSORY PROTEIN PHOU"/>
    <property type="match status" value="1"/>
</dbReference>
<dbReference type="InterPro" id="IPR007159">
    <property type="entry name" value="SpoVT-AbrB_dom"/>
</dbReference>
<evidence type="ECO:0000259" key="1">
    <source>
        <dbReference type="SMART" id="SM00966"/>
    </source>
</evidence>
<reference evidence="2" key="1">
    <citation type="journal article" date="2020" name="mSystems">
        <title>Genome- and Community-Level Interaction Insights into Carbon Utilization and Element Cycling Functions of Hydrothermarchaeota in Hydrothermal Sediment.</title>
        <authorList>
            <person name="Zhou Z."/>
            <person name="Liu Y."/>
            <person name="Xu W."/>
            <person name="Pan J."/>
            <person name="Luo Z.H."/>
            <person name="Li M."/>
        </authorList>
    </citation>
    <scope>NUCLEOTIDE SEQUENCE [LARGE SCALE GENOMIC DNA]</scope>
    <source>
        <strain evidence="2">SpSt-732</strain>
    </source>
</reference>
<dbReference type="InterPro" id="IPR026022">
    <property type="entry name" value="PhoU_dom"/>
</dbReference>
<dbReference type="InterPro" id="IPR037914">
    <property type="entry name" value="SpoVT-AbrB_sf"/>
</dbReference>
<dbReference type="SMART" id="SM00966">
    <property type="entry name" value="SpoVT_AbrB"/>
    <property type="match status" value="1"/>
</dbReference>
<dbReference type="AlphaFoldDB" id="A0A7C4FGS6"/>
<name>A0A7C4FGS6_9CREN</name>
<gene>
    <name evidence="2" type="ORF">ENV14_01520</name>
</gene>
<accession>A0A7C4FGS6</accession>
<feature type="domain" description="SpoVT-AbrB" evidence="1">
    <location>
        <begin position="8"/>
        <end position="54"/>
    </location>
</feature>
<protein>
    <submittedName>
        <fullName evidence="2">Phosphate uptake regulator PhoU</fullName>
    </submittedName>
</protein>
<dbReference type="GO" id="GO:0003677">
    <property type="term" value="F:DNA binding"/>
    <property type="evidence" value="ECO:0007669"/>
    <property type="project" value="InterPro"/>
</dbReference>
<evidence type="ECO:0000313" key="2">
    <source>
        <dbReference type="EMBL" id="HGI87068.1"/>
    </source>
</evidence>
<dbReference type="PANTHER" id="PTHR42930:SF2">
    <property type="entry name" value="PHOU DOMAIN-CONTAINING PROTEIN"/>
    <property type="match status" value="1"/>
</dbReference>
<sequence>MKKVYRLQAIGGSIYVALPKEWLKRYNLDKGSAVEVFMDSDGGLKVLPLEKYVWHTGASKNLEIEIFVEKPAEVFSSLLTAYLRGFDLITLKLSSSNIEKEVKGVIDNAKELLLGLETVDTGSNYIVLKVLASEDVDVEQLVRNLHKIARSMYLDSLQALEQRDVELAKAVTLRDRDINRLYFFITRAIRKRILSPEVMESRSLLKLVDMRMLIKFIESIGDEAKNAALSAIEIISKGLEVPKDYIDAVKEGVAKIDGVYKTVVMKAYDKALDITELREYMKVCSLVRDTIKHLRIRVAEESTLYWFTEFLRSYENIAMNVYDILSLMPPEIASSTLVYE</sequence>
<organism evidence="2">
    <name type="scientific">Ignisphaera aggregans</name>
    <dbReference type="NCBI Taxonomy" id="334771"/>
    <lineage>
        <taxon>Archaea</taxon>
        <taxon>Thermoproteota</taxon>
        <taxon>Thermoprotei</taxon>
        <taxon>Desulfurococcales</taxon>
        <taxon>Desulfurococcaceae</taxon>
        <taxon>Ignisphaera</taxon>
    </lineage>
</organism>
<proteinExistence type="predicted"/>
<dbReference type="GO" id="GO:0045936">
    <property type="term" value="P:negative regulation of phosphate metabolic process"/>
    <property type="evidence" value="ECO:0007669"/>
    <property type="project" value="InterPro"/>
</dbReference>
<dbReference type="Pfam" id="PF04014">
    <property type="entry name" value="MazE_antitoxin"/>
    <property type="match status" value="1"/>
</dbReference>